<evidence type="ECO:0000259" key="3">
    <source>
        <dbReference type="PROSITE" id="PS51352"/>
    </source>
</evidence>
<dbReference type="Gene3D" id="3.40.30.10">
    <property type="entry name" value="Glutaredoxin"/>
    <property type="match status" value="1"/>
</dbReference>
<proteinExistence type="predicted"/>
<dbReference type="InterPro" id="IPR013766">
    <property type="entry name" value="Thioredoxin_domain"/>
</dbReference>
<evidence type="ECO:0000313" key="5">
    <source>
        <dbReference type="Proteomes" id="UP001304461"/>
    </source>
</evidence>
<evidence type="ECO:0000256" key="2">
    <source>
        <dbReference type="SAM" id="Phobius"/>
    </source>
</evidence>
<dbReference type="PROSITE" id="PS51352">
    <property type="entry name" value="THIOREDOXIN_2"/>
    <property type="match status" value="1"/>
</dbReference>
<keyword evidence="5" id="KW-1185">Reference proteome</keyword>
<dbReference type="PANTHER" id="PTHR47353">
    <property type="entry name" value="THIOREDOXIN-LIKE PROTEIN HCF164, CHLOROPLASTIC"/>
    <property type="match status" value="1"/>
</dbReference>
<accession>A0ABU5RU29</accession>
<keyword evidence="2" id="KW-0472">Membrane</keyword>
<dbReference type="Proteomes" id="UP001304461">
    <property type="component" value="Unassembled WGS sequence"/>
</dbReference>
<organism evidence="4 5">
    <name type="scientific">Cyanobium gracile UHCC 0139</name>
    <dbReference type="NCBI Taxonomy" id="3110308"/>
    <lineage>
        <taxon>Bacteria</taxon>
        <taxon>Bacillati</taxon>
        <taxon>Cyanobacteriota</taxon>
        <taxon>Cyanophyceae</taxon>
        <taxon>Synechococcales</taxon>
        <taxon>Prochlorococcaceae</taxon>
        <taxon>Cyanobium</taxon>
    </lineage>
</organism>
<feature type="region of interest" description="Disordered" evidence="1">
    <location>
        <begin position="173"/>
        <end position="194"/>
    </location>
</feature>
<dbReference type="InterPro" id="IPR044241">
    <property type="entry name" value="TxlA/HCF164"/>
</dbReference>
<gene>
    <name evidence="4" type="ORF">VB738_08330</name>
</gene>
<dbReference type="PANTHER" id="PTHR47353:SF1">
    <property type="entry name" value="THIOREDOXIN-LIKE PROTEIN HCF164, CHLOROPLASTIC"/>
    <property type="match status" value="1"/>
</dbReference>
<feature type="transmembrane region" description="Helical" evidence="2">
    <location>
        <begin position="20"/>
        <end position="38"/>
    </location>
</feature>
<protein>
    <submittedName>
        <fullName evidence="4">Thioredoxin domain-containing protein</fullName>
    </submittedName>
</protein>
<feature type="domain" description="Thioredoxin" evidence="3">
    <location>
        <begin position="45"/>
        <end position="152"/>
    </location>
</feature>
<keyword evidence="2" id="KW-1133">Transmembrane helix</keyword>
<evidence type="ECO:0000313" key="4">
    <source>
        <dbReference type="EMBL" id="MEA5391269.1"/>
    </source>
</evidence>
<sequence>MAPSGSSPPSSLGRTERMVLAAVAAVLVVLMVWLRGGLHPEAPLERLARQSPEFSVALADGRPTLVEFYADWCEACRSMAPAMERIERQQHGRMDVVLLNVDNPRWQPQLERYDVNGIPQLEFFDAGGGSVGRSIGARSGPELDALSSALVDGTPLPQLAGVGAVSALTETVAAAESSGPQPQATPQAGPRSHG</sequence>
<dbReference type="InterPro" id="IPR036249">
    <property type="entry name" value="Thioredoxin-like_sf"/>
</dbReference>
<keyword evidence="2" id="KW-0812">Transmembrane</keyword>
<dbReference type="InterPro" id="IPR017937">
    <property type="entry name" value="Thioredoxin_CS"/>
</dbReference>
<comment type="caution">
    <text evidence="4">The sequence shown here is derived from an EMBL/GenBank/DDBJ whole genome shotgun (WGS) entry which is preliminary data.</text>
</comment>
<dbReference type="PROSITE" id="PS00194">
    <property type="entry name" value="THIOREDOXIN_1"/>
    <property type="match status" value="1"/>
</dbReference>
<dbReference type="SUPFAM" id="SSF52833">
    <property type="entry name" value="Thioredoxin-like"/>
    <property type="match status" value="1"/>
</dbReference>
<evidence type="ECO:0000256" key="1">
    <source>
        <dbReference type="SAM" id="MobiDB-lite"/>
    </source>
</evidence>
<dbReference type="EMBL" id="JAYGHX010000004">
    <property type="protein sequence ID" value="MEA5391269.1"/>
    <property type="molecule type" value="Genomic_DNA"/>
</dbReference>
<feature type="compositionally biased region" description="Low complexity" evidence="1">
    <location>
        <begin position="179"/>
        <end position="194"/>
    </location>
</feature>
<name>A0ABU5RU29_9CYAN</name>
<dbReference type="Pfam" id="PF00085">
    <property type="entry name" value="Thioredoxin"/>
    <property type="match status" value="1"/>
</dbReference>
<dbReference type="RefSeq" id="WP_323305310.1">
    <property type="nucleotide sequence ID" value="NZ_JAYGHX010000004.1"/>
</dbReference>
<reference evidence="4 5" key="1">
    <citation type="submission" date="2023-12" db="EMBL/GenBank/DDBJ databases">
        <title>Baltic Sea Cyanobacteria.</title>
        <authorList>
            <person name="Delbaje E."/>
            <person name="Fewer D.P."/>
            <person name="Shishido T.K."/>
        </authorList>
    </citation>
    <scope>NUCLEOTIDE SEQUENCE [LARGE SCALE GENOMIC DNA]</scope>
    <source>
        <strain evidence="4 5">UHCC 0139</strain>
    </source>
</reference>